<evidence type="ECO:0000313" key="4">
    <source>
        <dbReference type="Proteomes" id="UP000271683"/>
    </source>
</evidence>
<dbReference type="Pfam" id="PF13360">
    <property type="entry name" value="PQQ_2"/>
    <property type="match status" value="1"/>
</dbReference>
<evidence type="ECO:0000259" key="2">
    <source>
        <dbReference type="Pfam" id="PF13360"/>
    </source>
</evidence>
<dbReference type="EMBL" id="RJKL01000001">
    <property type="protein sequence ID" value="ROP31584.1"/>
    <property type="molecule type" value="Genomic_DNA"/>
</dbReference>
<evidence type="ECO:0000256" key="1">
    <source>
        <dbReference type="SAM" id="Phobius"/>
    </source>
</evidence>
<dbReference type="SUPFAM" id="SSF50998">
    <property type="entry name" value="Quinoprotein alcohol dehydrogenase-like"/>
    <property type="match status" value="1"/>
</dbReference>
<dbReference type="SMART" id="SM00564">
    <property type="entry name" value="PQQ"/>
    <property type="match status" value="3"/>
</dbReference>
<organism evidence="3 4">
    <name type="scientific">Couchioplanes caeruleus</name>
    <dbReference type="NCBI Taxonomy" id="56438"/>
    <lineage>
        <taxon>Bacteria</taxon>
        <taxon>Bacillati</taxon>
        <taxon>Actinomycetota</taxon>
        <taxon>Actinomycetes</taxon>
        <taxon>Micromonosporales</taxon>
        <taxon>Micromonosporaceae</taxon>
        <taxon>Couchioplanes</taxon>
    </lineage>
</organism>
<dbReference type="InterPro" id="IPR011047">
    <property type="entry name" value="Quinoprotein_ADH-like_sf"/>
</dbReference>
<keyword evidence="1" id="KW-0812">Transmembrane</keyword>
<proteinExistence type="predicted"/>
<protein>
    <submittedName>
        <fullName evidence="3">Putative pyrroloquinoline-quinone binding quinoprotein</fullName>
    </submittedName>
</protein>
<accession>A0A3N1GMV7</accession>
<feature type="domain" description="Pyrrolo-quinoline quinone repeat" evidence="2">
    <location>
        <begin position="91"/>
        <end position="188"/>
    </location>
</feature>
<feature type="transmembrane region" description="Helical" evidence="1">
    <location>
        <begin position="7"/>
        <end position="29"/>
    </location>
</feature>
<sequence length="384" mass="39841">MPGVTRNLLRALAAVVVLATAALIGWRVLGPAEVIEVATEPYPVAVVRAPGVAGKTTQAPLIVDGRIRVYAGKRLVKADGPVDFRTMHTPRWSFRRWPAQVSGVVAVGTTVVSRWTDGELVALDGRTGTVAWRAGGPAGPGFAGRTGAAAVWAPPGLHVAGTSVLVAAGQRLLARSAADGSLRWTADLPPGCADNSFVTAGGRFVCGTGAWDVLSGAVVRGWPSGPSTPVGCDVARSACGGLRDASGQGWLTGDRRPHRATALDQPGTTAAGGLVLATSGDAVTASGAASWSWPGNAQVLGVRANKVVLLTATLELVTLDAQTGRQLARFAAYTDNERVEPWKPHLWQVTDAFVALERLRPGAGADPDEHDHYYTIDPEILAAI</sequence>
<dbReference type="InterPro" id="IPR018391">
    <property type="entry name" value="PQQ_b-propeller_rpt"/>
</dbReference>
<dbReference type="AlphaFoldDB" id="A0A3N1GMV7"/>
<dbReference type="Gene3D" id="2.130.10.10">
    <property type="entry name" value="YVTN repeat-like/Quinoprotein amine dehydrogenase"/>
    <property type="match status" value="1"/>
</dbReference>
<comment type="caution">
    <text evidence="3">The sequence shown here is derived from an EMBL/GenBank/DDBJ whole genome shotgun (WGS) entry which is preliminary data.</text>
</comment>
<dbReference type="Proteomes" id="UP000271683">
    <property type="component" value="Unassembled WGS sequence"/>
</dbReference>
<dbReference type="InterPro" id="IPR002372">
    <property type="entry name" value="PQQ_rpt_dom"/>
</dbReference>
<keyword evidence="1" id="KW-1133">Transmembrane helix</keyword>
<name>A0A3N1GMV7_9ACTN</name>
<dbReference type="InterPro" id="IPR015943">
    <property type="entry name" value="WD40/YVTN_repeat-like_dom_sf"/>
</dbReference>
<reference evidence="3 4" key="1">
    <citation type="submission" date="2018-11" db="EMBL/GenBank/DDBJ databases">
        <title>Sequencing the genomes of 1000 actinobacteria strains.</title>
        <authorList>
            <person name="Klenk H.-P."/>
        </authorList>
    </citation>
    <scope>NUCLEOTIDE SEQUENCE [LARGE SCALE GENOMIC DNA]</scope>
    <source>
        <strain evidence="3 4">DSM 43634</strain>
    </source>
</reference>
<gene>
    <name evidence="3" type="ORF">EDD30_4498</name>
</gene>
<keyword evidence="1" id="KW-0472">Membrane</keyword>
<evidence type="ECO:0000313" key="3">
    <source>
        <dbReference type="EMBL" id="ROP31584.1"/>
    </source>
</evidence>